<dbReference type="EMBL" id="FOSH01000006">
    <property type="protein sequence ID" value="SFK18066.1"/>
    <property type="molecule type" value="Genomic_DNA"/>
</dbReference>
<evidence type="ECO:0000256" key="1">
    <source>
        <dbReference type="SAM" id="Phobius"/>
    </source>
</evidence>
<accession>A0A1I3XG94</accession>
<sequence>MQNDLLSQLHDIHAIDTVDWWPLAIGWWLLIALIMATLVCVYGIAIYKKRQAQRWQKQADAILQDVENEADPQKKAQALSELLRRLAIQKYGRESCAGLYGEKWLQWLSEHDPANFDWQAHGQLLLNALYAPQTSLVENEFTPMLKATKKWIK</sequence>
<feature type="transmembrane region" description="Helical" evidence="1">
    <location>
        <begin position="20"/>
        <end position="47"/>
    </location>
</feature>
<protein>
    <recommendedName>
        <fullName evidence="4">DUF4381 domain-containing protein</fullName>
    </recommendedName>
</protein>
<dbReference type="InterPro" id="IPR025489">
    <property type="entry name" value="DUF4381"/>
</dbReference>
<dbReference type="Pfam" id="PF14316">
    <property type="entry name" value="DUF4381"/>
    <property type="match status" value="1"/>
</dbReference>
<keyword evidence="3" id="KW-1185">Reference proteome</keyword>
<dbReference type="OrthoDB" id="283083at2"/>
<keyword evidence="1" id="KW-0472">Membrane</keyword>
<dbReference type="STRING" id="45496.SAMN04488079_10633"/>
<evidence type="ECO:0000313" key="2">
    <source>
        <dbReference type="EMBL" id="SFK18066.1"/>
    </source>
</evidence>
<evidence type="ECO:0008006" key="4">
    <source>
        <dbReference type="Google" id="ProtNLM"/>
    </source>
</evidence>
<dbReference type="AlphaFoldDB" id="A0A1I3XG94"/>
<evidence type="ECO:0000313" key="3">
    <source>
        <dbReference type="Proteomes" id="UP000198924"/>
    </source>
</evidence>
<gene>
    <name evidence="2" type="ORF">SAMN04488079_10633</name>
</gene>
<keyword evidence="1" id="KW-1133">Transmembrane helix</keyword>
<name>A0A1I3XG94_9GAMM</name>
<dbReference type="RefSeq" id="WP_091712472.1">
    <property type="nucleotide sequence ID" value="NZ_FOSH01000006.1"/>
</dbReference>
<dbReference type="Proteomes" id="UP000198924">
    <property type="component" value="Unassembled WGS sequence"/>
</dbReference>
<proteinExistence type="predicted"/>
<keyword evidence="1" id="KW-0812">Transmembrane</keyword>
<reference evidence="3" key="1">
    <citation type="submission" date="2016-10" db="EMBL/GenBank/DDBJ databases">
        <authorList>
            <person name="Varghese N."/>
            <person name="Submissions S."/>
        </authorList>
    </citation>
    <scope>NUCLEOTIDE SEQUENCE [LARGE SCALE GENOMIC DNA]</scope>
    <source>
        <strain evidence="3">DSM 11578</strain>
    </source>
</reference>
<organism evidence="2 3">
    <name type="scientific">Methylophaga sulfidovorans</name>
    <dbReference type="NCBI Taxonomy" id="45496"/>
    <lineage>
        <taxon>Bacteria</taxon>
        <taxon>Pseudomonadati</taxon>
        <taxon>Pseudomonadota</taxon>
        <taxon>Gammaproteobacteria</taxon>
        <taxon>Thiotrichales</taxon>
        <taxon>Piscirickettsiaceae</taxon>
        <taxon>Methylophaga</taxon>
    </lineage>
</organism>